<dbReference type="PANTHER" id="PTHR47506:SF3">
    <property type="entry name" value="HTH-TYPE TRANSCRIPTIONAL REGULATOR LMRA"/>
    <property type="match status" value="1"/>
</dbReference>
<keyword evidence="2 4" id="KW-0238">DNA-binding</keyword>
<dbReference type="AlphaFoldDB" id="A0A8T4HCE6"/>
<feature type="DNA-binding region" description="H-T-H motif" evidence="4">
    <location>
        <begin position="28"/>
        <end position="47"/>
    </location>
</feature>
<dbReference type="PANTHER" id="PTHR47506">
    <property type="entry name" value="TRANSCRIPTIONAL REGULATORY PROTEIN"/>
    <property type="match status" value="1"/>
</dbReference>
<dbReference type="Proteomes" id="UP000679691">
    <property type="component" value="Unassembled WGS sequence"/>
</dbReference>
<dbReference type="RefSeq" id="WP_353547296.1">
    <property type="nucleotide sequence ID" value="NZ_JAGKSB010000010.1"/>
</dbReference>
<dbReference type="EMBL" id="JAGKSB010000010">
    <property type="protein sequence ID" value="MBP3943796.1"/>
    <property type="molecule type" value="Genomic_DNA"/>
</dbReference>
<dbReference type="PROSITE" id="PS50977">
    <property type="entry name" value="HTH_TETR_2"/>
    <property type="match status" value="1"/>
</dbReference>
<dbReference type="Pfam" id="PF00440">
    <property type="entry name" value="TetR_N"/>
    <property type="match status" value="1"/>
</dbReference>
<dbReference type="SUPFAM" id="SSF46689">
    <property type="entry name" value="Homeodomain-like"/>
    <property type="match status" value="1"/>
</dbReference>
<evidence type="ECO:0000256" key="4">
    <source>
        <dbReference type="PROSITE-ProRule" id="PRU00335"/>
    </source>
</evidence>
<dbReference type="PRINTS" id="PR00455">
    <property type="entry name" value="HTHTETR"/>
</dbReference>
<sequence length="197" mass="22111">MSKAEKTRQFIIDKIATIFNKKGYAATSIADMTGATGLTKGSIYGNFENKDAIALAVFKHNARSLSTLLARRISLAETSYAKLNAILDFYRNNWKVFFANGGCPIINTATEADDQLPFLMIPVQNSLNEWANKVIEIIEAGKKTGEFKATVKPEKYAQEFLILLEGGLLLAKTMNNEQYLFKALDRILRIIKEEIRH</sequence>
<keyword evidence="7" id="KW-1185">Reference proteome</keyword>
<dbReference type="SUPFAM" id="SSF48498">
    <property type="entry name" value="Tetracyclin repressor-like, C-terminal domain"/>
    <property type="match status" value="1"/>
</dbReference>
<accession>A0A8T4HCE6</accession>
<evidence type="ECO:0000313" key="7">
    <source>
        <dbReference type="Proteomes" id="UP000679691"/>
    </source>
</evidence>
<evidence type="ECO:0000313" key="6">
    <source>
        <dbReference type="EMBL" id="MBP3943796.1"/>
    </source>
</evidence>
<gene>
    <name evidence="6" type="ORF">J5U18_09495</name>
</gene>
<organism evidence="6 7">
    <name type="scientific">Rhinopithecimicrobium faecis</name>
    <dbReference type="NCBI Taxonomy" id="2820698"/>
    <lineage>
        <taxon>Bacteria</taxon>
        <taxon>Pseudomonadati</taxon>
        <taxon>Bacteroidota</taxon>
        <taxon>Sphingobacteriia</taxon>
        <taxon>Sphingobacteriales</taxon>
        <taxon>Sphingobacteriaceae</taxon>
        <taxon>Rhinopithecimicrobium</taxon>
    </lineage>
</organism>
<dbReference type="InterPro" id="IPR011075">
    <property type="entry name" value="TetR_C"/>
</dbReference>
<feature type="domain" description="HTH tetR-type" evidence="5">
    <location>
        <begin position="5"/>
        <end position="65"/>
    </location>
</feature>
<dbReference type="Pfam" id="PF16925">
    <property type="entry name" value="TetR_C_13"/>
    <property type="match status" value="1"/>
</dbReference>
<evidence type="ECO:0000256" key="2">
    <source>
        <dbReference type="ARBA" id="ARBA00023125"/>
    </source>
</evidence>
<dbReference type="GO" id="GO:0003677">
    <property type="term" value="F:DNA binding"/>
    <property type="evidence" value="ECO:0007669"/>
    <property type="project" value="UniProtKB-UniRule"/>
</dbReference>
<reference evidence="6" key="1">
    <citation type="submission" date="2021-03" db="EMBL/GenBank/DDBJ databases">
        <authorList>
            <person name="Lu T."/>
            <person name="Wang Q."/>
            <person name="Han X."/>
        </authorList>
    </citation>
    <scope>NUCLEOTIDE SEQUENCE</scope>
    <source>
        <strain evidence="6">WQ 2009</strain>
    </source>
</reference>
<dbReference type="Gene3D" id="1.10.357.10">
    <property type="entry name" value="Tetracycline Repressor, domain 2"/>
    <property type="match status" value="1"/>
</dbReference>
<evidence type="ECO:0000256" key="1">
    <source>
        <dbReference type="ARBA" id="ARBA00023015"/>
    </source>
</evidence>
<name>A0A8T4HCE6_9SPHI</name>
<evidence type="ECO:0000256" key="3">
    <source>
        <dbReference type="ARBA" id="ARBA00023163"/>
    </source>
</evidence>
<comment type="caution">
    <text evidence="6">The sequence shown here is derived from an EMBL/GenBank/DDBJ whole genome shotgun (WGS) entry which is preliminary data.</text>
</comment>
<keyword evidence="1" id="KW-0805">Transcription regulation</keyword>
<dbReference type="InterPro" id="IPR009057">
    <property type="entry name" value="Homeodomain-like_sf"/>
</dbReference>
<evidence type="ECO:0000259" key="5">
    <source>
        <dbReference type="PROSITE" id="PS50977"/>
    </source>
</evidence>
<keyword evidence="3" id="KW-0804">Transcription</keyword>
<dbReference type="InterPro" id="IPR036271">
    <property type="entry name" value="Tet_transcr_reg_TetR-rel_C_sf"/>
</dbReference>
<dbReference type="InterPro" id="IPR001647">
    <property type="entry name" value="HTH_TetR"/>
</dbReference>
<protein>
    <submittedName>
        <fullName evidence="6">TetR/AcrR family transcriptional regulator</fullName>
    </submittedName>
</protein>
<proteinExistence type="predicted"/>